<evidence type="ECO:0008006" key="3">
    <source>
        <dbReference type="Google" id="ProtNLM"/>
    </source>
</evidence>
<dbReference type="RefSeq" id="WP_203923959.1">
    <property type="nucleotide sequence ID" value="NZ_BONZ01000100.1"/>
</dbReference>
<dbReference type="AlphaFoldDB" id="A0A8J3VW27"/>
<keyword evidence="2" id="KW-1185">Reference proteome</keyword>
<evidence type="ECO:0000313" key="2">
    <source>
        <dbReference type="Proteomes" id="UP000642748"/>
    </source>
</evidence>
<reference evidence="1" key="1">
    <citation type="submission" date="2021-01" db="EMBL/GenBank/DDBJ databases">
        <title>Whole genome shotgun sequence of Rugosimonospora africana NBRC 104875.</title>
        <authorList>
            <person name="Komaki H."/>
            <person name="Tamura T."/>
        </authorList>
    </citation>
    <scope>NUCLEOTIDE SEQUENCE</scope>
    <source>
        <strain evidence="1">NBRC 104875</strain>
    </source>
</reference>
<dbReference type="Proteomes" id="UP000642748">
    <property type="component" value="Unassembled WGS sequence"/>
</dbReference>
<proteinExistence type="predicted"/>
<dbReference type="InterPro" id="IPR029032">
    <property type="entry name" value="AhpD-like"/>
</dbReference>
<dbReference type="SUPFAM" id="SSF69118">
    <property type="entry name" value="AhpD-like"/>
    <property type="match status" value="1"/>
</dbReference>
<gene>
    <name evidence="1" type="ORF">Raf01_87010</name>
</gene>
<accession>A0A8J3VW27</accession>
<organism evidence="1 2">
    <name type="scientific">Rugosimonospora africana</name>
    <dbReference type="NCBI Taxonomy" id="556532"/>
    <lineage>
        <taxon>Bacteria</taxon>
        <taxon>Bacillati</taxon>
        <taxon>Actinomycetota</taxon>
        <taxon>Actinomycetes</taxon>
        <taxon>Micromonosporales</taxon>
        <taxon>Micromonosporaceae</taxon>
        <taxon>Rugosimonospora</taxon>
    </lineage>
</organism>
<comment type="caution">
    <text evidence="1">The sequence shown here is derived from an EMBL/GenBank/DDBJ whole genome shotgun (WGS) entry which is preliminary data.</text>
</comment>
<dbReference type="Gene3D" id="1.20.1290.10">
    <property type="entry name" value="AhpD-like"/>
    <property type="match status" value="1"/>
</dbReference>
<name>A0A8J3VW27_9ACTN</name>
<dbReference type="EMBL" id="BONZ01000100">
    <property type="protein sequence ID" value="GIH20529.1"/>
    <property type="molecule type" value="Genomic_DNA"/>
</dbReference>
<protein>
    <recommendedName>
        <fullName evidence="3">Carboxymuconolactone decarboxylase-like domain-containing protein</fullName>
    </recommendedName>
</protein>
<evidence type="ECO:0000313" key="1">
    <source>
        <dbReference type="EMBL" id="GIH20529.1"/>
    </source>
</evidence>
<sequence length="164" mass="17994">MTLLRTPEASALCGADHHRLGYVPHYTRVFAPGPAIYAAWTQLVTALWAGMDERRDELVRHAAARRLRARYCVLAHATVLQSTFLDTDSLLAIAVDRHGSDLDPLRAHLSNMEIFHVVAAVAACRFCTAVLDATHTTTDDSYDALDPTPRAALLQPCNGGHHDQ</sequence>